<feature type="chain" id="PRO_5034653819" description="Lipocalin-like domain-containing protein" evidence="1">
    <location>
        <begin position="21"/>
        <end position="137"/>
    </location>
</feature>
<organism evidence="2 3">
    <name type="scientific">Telmatocola sphagniphila</name>
    <dbReference type="NCBI Taxonomy" id="1123043"/>
    <lineage>
        <taxon>Bacteria</taxon>
        <taxon>Pseudomonadati</taxon>
        <taxon>Planctomycetota</taxon>
        <taxon>Planctomycetia</taxon>
        <taxon>Gemmatales</taxon>
        <taxon>Gemmataceae</taxon>
    </lineage>
</organism>
<keyword evidence="1" id="KW-0732">Signal</keyword>
<dbReference type="EMBL" id="CP074694">
    <property type="protein sequence ID" value="QVL30605.1"/>
    <property type="molecule type" value="Genomic_DNA"/>
</dbReference>
<evidence type="ECO:0000313" key="2">
    <source>
        <dbReference type="EMBL" id="QVL30605.1"/>
    </source>
</evidence>
<gene>
    <name evidence="2" type="ORF">KIH39_17315</name>
</gene>
<feature type="signal peptide" evidence="1">
    <location>
        <begin position="1"/>
        <end position="20"/>
    </location>
</feature>
<dbReference type="KEGG" id="tsph:KIH39_17315"/>
<evidence type="ECO:0000313" key="3">
    <source>
        <dbReference type="Proteomes" id="UP000676194"/>
    </source>
</evidence>
<protein>
    <recommendedName>
        <fullName evidence="4">Lipocalin-like domain-containing protein</fullName>
    </recommendedName>
</protein>
<name>A0A8E6B574_9BACT</name>
<evidence type="ECO:0000256" key="1">
    <source>
        <dbReference type="SAM" id="SignalP"/>
    </source>
</evidence>
<dbReference type="Proteomes" id="UP000676194">
    <property type="component" value="Chromosome"/>
</dbReference>
<keyword evidence="3" id="KW-1185">Reference proteome</keyword>
<reference evidence="2" key="1">
    <citation type="submission" date="2021-05" db="EMBL/GenBank/DDBJ databases">
        <title>Complete genome sequence of the cellulolytic planctomycete Telmatocola sphagniphila SP2T and characterization of the first cellulase from planctomycetes.</title>
        <authorList>
            <person name="Rakitin A.L."/>
            <person name="Beletsky A.V."/>
            <person name="Naumoff D.G."/>
            <person name="Kulichevskaya I.S."/>
            <person name="Mardanov A.V."/>
            <person name="Ravin N.V."/>
            <person name="Dedysh S.N."/>
        </authorList>
    </citation>
    <scope>NUCLEOTIDE SEQUENCE</scope>
    <source>
        <strain evidence="2">SP2T</strain>
    </source>
</reference>
<proteinExistence type="predicted"/>
<dbReference type="AlphaFoldDB" id="A0A8E6B574"/>
<evidence type="ECO:0008006" key="4">
    <source>
        <dbReference type="Google" id="ProtNLM"/>
    </source>
</evidence>
<dbReference type="RefSeq" id="WP_213494476.1">
    <property type="nucleotide sequence ID" value="NZ_CP074694.1"/>
</dbReference>
<accession>A0A8E6B574</accession>
<sequence length="137" mass="15158">MRMLSLVVALLFSVSLSTRADDPKQQSDKEITEKLVGKWVIEINEGGVSGKGYSTFKKDLSFEFSAKLKAGGQTVELEISGTWKVEKGEMTSTVAKSNNPTPKKGDVTKDKVIQVDDTTLKLKNEKGEVETYKRVKE</sequence>